<proteinExistence type="predicted"/>
<dbReference type="AlphaFoldDB" id="A0A2Z7DEQ1"/>
<gene>
    <name evidence="1" type="ORF">F511_15841</name>
</gene>
<sequence>MQQAIINAVKCMRAIKERIARPVYQLANHLNQPLYPHDVSTVEIIDPQISDWALLDVRYSMEVAFDAIGLYLLGSWLADIIQDFSIGLYTPTKETGFLDFIRWW</sequence>
<evidence type="ECO:0000313" key="1">
    <source>
        <dbReference type="EMBL" id="KZV58407.1"/>
    </source>
</evidence>
<evidence type="ECO:0000313" key="2">
    <source>
        <dbReference type="Proteomes" id="UP000250235"/>
    </source>
</evidence>
<protein>
    <submittedName>
        <fullName evidence="1">Uncharacterized protein</fullName>
    </submittedName>
</protein>
<dbReference type="Proteomes" id="UP000250235">
    <property type="component" value="Unassembled WGS sequence"/>
</dbReference>
<keyword evidence="2" id="KW-1185">Reference proteome</keyword>
<accession>A0A2Z7DEQ1</accession>
<organism evidence="1 2">
    <name type="scientific">Dorcoceras hygrometricum</name>
    <dbReference type="NCBI Taxonomy" id="472368"/>
    <lineage>
        <taxon>Eukaryota</taxon>
        <taxon>Viridiplantae</taxon>
        <taxon>Streptophyta</taxon>
        <taxon>Embryophyta</taxon>
        <taxon>Tracheophyta</taxon>
        <taxon>Spermatophyta</taxon>
        <taxon>Magnoliopsida</taxon>
        <taxon>eudicotyledons</taxon>
        <taxon>Gunneridae</taxon>
        <taxon>Pentapetalae</taxon>
        <taxon>asterids</taxon>
        <taxon>lamiids</taxon>
        <taxon>Lamiales</taxon>
        <taxon>Gesneriaceae</taxon>
        <taxon>Didymocarpoideae</taxon>
        <taxon>Trichosporeae</taxon>
        <taxon>Loxocarpinae</taxon>
        <taxon>Dorcoceras</taxon>
    </lineage>
</organism>
<reference evidence="1 2" key="1">
    <citation type="journal article" date="2015" name="Proc. Natl. Acad. Sci. U.S.A.">
        <title>The resurrection genome of Boea hygrometrica: A blueprint for survival of dehydration.</title>
        <authorList>
            <person name="Xiao L."/>
            <person name="Yang G."/>
            <person name="Zhang L."/>
            <person name="Yang X."/>
            <person name="Zhao S."/>
            <person name="Ji Z."/>
            <person name="Zhou Q."/>
            <person name="Hu M."/>
            <person name="Wang Y."/>
            <person name="Chen M."/>
            <person name="Xu Y."/>
            <person name="Jin H."/>
            <person name="Xiao X."/>
            <person name="Hu G."/>
            <person name="Bao F."/>
            <person name="Hu Y."/>
            <person name="Wan P."/>
            <person name="Li L."/>
            <person name="Deng X."/>
            <person name="Kuang T."/>
            <person name="Xiang C."/>
            <person name="Zhu J.K."/>
            <person name="Oliver M.J."/>
            <person name="He Y."/>
        </authorList>
    </citation>
    <scope>NUCLEOTIDE SEQUENCE [LARGE SCALE GENOMIC DNA]</scope>
    <source>
        <strain evidence="2">cv. XS01</strain>
    </source>
</reference>
<name>A0A2Z7DEQ1_9LAMI</name>
<dbReference type="EMBL" id="KQ986774">
    <property type="protein sequence ID" value="KZV58407.1"/>
    <property type="molecule type" value="Genomic_DNA"/>
</dbReference>